<dbReference type="CDD" id="cd00073">
    <property type="entry name" value="H15"/>
    <property type="match status" value="1"/>
</dbReference>
<name>A0A8D2IFX2_UROPR</name>
<feature type="compositionally biased region" description="Basic residues" evidence="9">
    <location>
        <begin position="137"/>
        <end position="150"/>
    </location>
</feature>
<reference evidence="11" key="1">
    <citation type="submission" date="2025-08" db="UniProtKB">
        <authorList>
            <consortium name="Ensembl"/>
        </authorList>
    </citation>
    <scope>IDENTIFICATION</scope>
</reference>
<evidence type="ECO:0000259" key="10">
    <source>
        <dbReference type="PROSITE" id="PS51504"/>
    </source>
</evidence>
<dbReference type="SUPFAM" id="SSF46785">
    <property type="entry name" value="Winged helix' DNA-binding domain"/>
    <property type="match status" value="1"/>
</dbReference>
<evidence type="ECO:0000256" key="2">
    <source>
        <dbReference type="ARBA" id="ARBA00023125"/>
    </source>
</evidence>
<gene>
    <name evidence="11" type="primary">H1-8</name>
</gene>
<feature type="compositionally biased region" description="Low complexity" evidence="9">
    <location>
        <begin position="222"/>
        <end position="231"/>
    </location>
</feature>
<accession>A0A8D2IFX2</accession>
<keyword evidence="3" id="KW-0539">Nucleus</keyword>
<dbReference type="FunFam" id="1.10.10.10:FF:000393">
    <property type="entry name" value="Oocyte-specific H1 histone"/>
    <property type="match status" value="1"/>
</dbReference>
<organism evidence="11 12">
    <name type="scientific">Urocitellus parryii</name>
    <name type="common">Arctic ground squirrel</name>
    <name type="synonym">Spermophilus parryii</name>
    <dbReference type="NCBI Taxonomy" id="9999"/>
    <lineage>
        <taxon>Eukaryota</taxon>
        <taxon>Metazoa</taxon>
        <taxon>Chordata</taxon>
        <taxon>Craniata</taxon>
        <taxon>Vertebrata</taxon>
        <taxon>Euteleostomi</taxon>
        <taxon>Mammalia</taxon>
        <taxon>Eutheria</taxon>
        <taxon>Euarchontoglires</taxon>
        <taxon>Glires</taxon>
        <taxon>Rodentia</taxon>
        <taxon>Sciuromorpha</taxon>
        <taxon>Sciuridae</taxon>
        <taxon>Xerinae</taxon>
        <taxon>Marmotini</taxon>
        <taxon>Urocitellus</taxon>
    </lineage>
</organism>
<dbReference type="InterPro" id="IPR005818">
    <property type="entry name" value="Histone_H1/H5_H15"/>
</dbReference>
<feature type="region of interest" description="Disordered" evidence="9">
    <location>
        <begin position="1"/>
        <end position="40"/>
    </location>
</feature>
<dbReference type="GO" id="GO:0006334">
    <property type="term" value="P:nucleosome assembly"/>
    <property type="evidence" value="ECO:0007669"/>
    <property type="project" value="InterPro"/>
</dbReference>
<feature type="compositionally biased region" description="Basic and acidic residues" evidence="9">
    <location>
        <begin position="205"/>
        <end position="214"/>
    </location>
</feature>
<evidence type="ECO:0000256" key="3">
    <source>
        <dbReference type="ARBA" id="ARBA00023242"/>
    </source>
</evidence>
<dbReference type="GO" id="GO:0030527">
    <property type="term" value="F:structural constituent of chromatin"/>
    <property type="evidence" value="ECO:0007669"/>
    <property type="project" value="UniProtKB-ARBA"/>
</dbReference>
<dbReference type="GO" id="GO:0000786">
    <property type="term" value="C:nucleosome"/>
    <property type="evidence" value="ECO:0007669"/>
    <property type="project" value="InterPro"/>
</dbReference>
<evidence type="ECO:0000256" key="7">
    <source>
        <dbReference type="ARBA" id="ARBA00078520"/>
    </source>
</evidence>
<reference evidence="11" key="2">
    <citation type="submission" date="2025-09" db="UniProtKB">
        <authorList>
            <consortium name="Ensembl"/>
        </authorList>
    </citation>
    <scope>IDENTIFICATION</scope>
</reference>
<dbReference type="Proteomes" id="UP000694417">
    <property type="component" value="Unplaced"/>
</dbReference>
<dbReference type="Pfam" id="PF00538">
    <property type="entry name" value="Linker_histone"/>
    <property type="match status" value="1"/>
</dbReference>
<evidence type="ECO:0000313" key="12">
    <source>
        <dbReference type="Proteomes" id="UP000694417"/>
    </source>
</evidence>
<sequence length="355" mass="37216">MAPSGITSVAASCAPARSSGPSGSRKSGEQGGGALLGALPPPPSQSYNWVFRRNPTMLHMVLEALKAREQPRGMSRGMSVVAIKVYIQSKYPTAAADAGRFKYLLKQALDTGMRKGLLTRPVNSRARGATGSFKLVPKYKKKVQARKKPVPKVPKIPKAPRRPREAAGKGPKKPGAEQKEASSSGQAARAVPRPGPANQGVPKRGRGEAKDAEATKPPPKPAKATRAPSSANGTSEKGKAKGKRRQPDAEACGKPKVKNASSDVKNAGSKPVKNGVSSPTRRKMAAKTPKEKAGQGPGQRSRPKAAAIPRKGDGSTAVPTAVARKTEAPEGLRKPRLPTKSPSSKARSKKVEAEK</sequence>
<feature type="compositionally biased region" description="Low complexity" evidence="9">
    <location>
        <begin position="10"/>
        <end position="25"/>
    </location>
</feature>
<dbReference type="AlphaFoldDB" id="A0A8D2IFX2"/>
<comment type="function">
    <text evidence="4">May play a key role in the control of gene expression during oogenesis and early embryogenesis, presumably through the perturbation of chromatin structure. Essential for meiotic maturation of germinal vesicle-stage oocytes. The somatic type linker histone H1c is rapidly replaced by H1oo in a donor nucleus transplanted into an oocyte. The greater mobility of H1oo as compared to H1c may contribute to this rapid replacement and increased instability of the embryonic chromatin structure. The rapid replacement of H1c with H1oo may play an important role in nuclear remodeling.</text>
</comment>
<evidence type="ECO:0000256" key="4">
    <source>
        <dbReference type="ARBA" id="ARBA00056213"/>
    </source>
</evidence>
<evidence type="ECO:0000256" key="6">
    <source>
        <dbReference type="ARBA" id="ARBA00078404"/>
    </source>
</evidence>
<keyword evidence="1" id="KW-0158">Chromosome</keyword>
<dbReference type="Ensembl" id="ENSUPAT00010033324.1">
    <property type="protein sequence ID" value="ENSUPAP00010029297.1"/>
    <property type="gene ID" value="ENSUPAG00010023069.1"/>
</dbReference>
<dbReference type="GeneTree" id="ENSGT00940000160900"/>
<evidence type="ECO:0000256" key="1">
    <source>
        <dbReference type="ARBA" id="ARBA00022454"/>
    </source>
</evidence>
<evidence type="ECO:0000256" key="9">
    <source>
        <dbReference type="SAM" id="MobiDB-lite"/>
    </source>
</evidence>
<evidence type="ECO:0000313" key="11">
    <source>
        <dbReference type="Ensembl" id="ENSUPAP00010029297.1"/>
    </source>
</evidence>
<dbReference type="InterPro" id="IPR036390">
    <property type="entry name" value="WH_DNA-bd_sf"/>
</dbReference>
<dbReference type="GO" id="GO:0005634">
    <property type="term" value="C:nucleus"/>
    <property type="evidence" value="ECO:0007669"/>
    <property type="project" value="UniProtKB-ARBA"/>
</dbReference>
<dbReference type="SMART" id="SM00526">
    <property type="entry name" value="H15"/>
    <property type="match status" value="1"/>
</dbReference>
<dbReference type="PROSITE" id="PS51504">
    <property type="entry name" value="H15"/>
    <property type="match status" value="1"/>
</dbReference>
<dbReference type="GO" id="GO:0003677">
    <property type="term" value="F:DNA binding"/>
    <property type="evidence" value="ECO:0007669"/>
    <property type="project" value="UniProtKB-KW"/>
</dbReference>
<evidence type="ECO:0000256" key="5">
    <source>
        <dbReference type="ARBA" id="ARBA00073462"/>
    </source>
</evidence>
<protein>
    <recommendedName>
        <fullName evidence="5">Histone H1.8</fullName>
    </recommendedName>
    <alternativeName>
        <fullName evidence="8">Histone H1oo</fullName>
    </alternativeName>
    <alternativeName>
        <fullName evidence="6">Oocyte-specific histone H1</fullName>
    </alternativeName>
    <alternativeName>
        <fullName evidence="7">Oocyte-specific linker histone H1</fullName>
    </alternativeName>
</protein>
<dbReference type="InterPro" id="IPR036388">
    <property type="entry name" value="WH-like_DNA-bd_sf"/>
</dbReference>
<evidence type="ECO:0000256" key="8">
    <source>
        <dbReference type="ARBA" id="ARBA00080360"/>
    </source>
</evidence>
<feature type="compositionally biased region" description="Basic and acidic residues" evidence="9">
    <location>
        <begin position="324"/>
        <end position="333"/>
    </location>
</feature>
<dbReference type="Gene3D" id="1.10.10.10">
    <property type="entry name" value="Winged helix-like DNA-binding domain superfamily/Winged helix DNA-binding domain"/>
    <property type="match status" value="1"/>
</dbReference>
<proteinExistence type="predicted"/>
<keyword evidence="12" id="KW-1185">Reference proteome</keyword>
<keyword evidence="2" id="KW-0238">DNA-binding</keyword>
<feature type="region of interest" description="Disordered" evidence="9">
    <location>
        <begin position="129"/>
        <end position="355"/>
    </location>
</feature>
<feature type="domain" description="H15" evidence="10">
    <location>
        <begin position="53"/>
        <end position="137"/>
    </location>
</feature>